<sequence>MSTTTSNPSPIRAAAGPGPAFHRVLNSEFIKFRTLRSTLILLACTAAVMLPLAALRADSMGTIVGEYGDSPGFNVAEYIAGVPTSGVVVAVLILGSLGVMLMSSEFTTGMARSTFAAVPKRIPAFWAKLVVVMAAGFLLTAVTAWFAGLISIPILEDNKFALDLGSPTSVRFLLVNSIYVASVGAIGASIGAILRNSAGGIMSLFGLVFLAPSLLGLFPGDLAEAAKYLPSKTIAPLTALNHDPDMLEAWQAALVLGAWVVVPVVVAMLLLKKRDV</sequence>
<reference evidence="2 3" key="1">
    <citation type="submission" date="2024-09" db="EMBL/GenBank/DDBJ databases">
        <authorList>
            <person name="Sun Q."/>
            <person name="Mori K."/>
        </authorList>
    </citation>
    <scope>NUCLEOTIDE SEQUENCE [LARGE SCALE GENOMIC DNA]</scope>
    <source>
        <strain evidence="2 3">JCM 13519</strain>
    </source>
</reference>
<evidence type="ECO:0000313" key="2">
    <source>
        <dbReference type="EMBL" id="MFB9713394.1"/>
    </source>
</evidence>
<feature type="transmembrane region" description="Helical" evidence="1">
    <location>
        <begin position="172"/>
        <end position="194"/>
    </location>
</feature>
<name>A0ABV5UND1_9MICC</name>
<evidence type="ECO:0000313" key="3">
    <source>
        <dbReference type="Proteomes" id="UP001589536"/>
    </source>
</evidence>
<keyword evidence="1" id="KW-1133">Transmembrane helix</keyword>
<protein>
    <submittedName>
        <fullName evidence="2">ABC transporter permease</fullName>
    </submittedName>
</protein>
<feature type="transmembrane region" description="Helical" evidence="1">
    <location>
        <begin position="249"/>
        <end position="271"/>
    </location>
</feature>
<dbReference type="RefSeq" id="WP_345033855.1">
    <property type="nucleotide sequence ID" value="NZ_BAABED010000001.1"/>
</dbReference>
<dbReference type="EMBL" id="JBHMBH010000009">
    <property type="protein sequence ID" value="MFB9713394.1"/>
    <property type="molecule type" value="Genomic_DNA"/>
</dbReference>
<dbReference type="Proteomes" id="UP001589536">
    <property type="component" value="Unassembled WGS sequence"/>
</dbReference>
<keyword evidence="1" id="KW-0812">Transmembrane</keyword>
<evidence type="ECO:0000256" key="1">
    <source>
        <dbReference type="SAM" id="Phobius"/>
    </source>
</evidence>
<feature type="transmembrane region" description="Helical" evidence="1">
    <location>
        <begin position="39"/>
        <end position="58"/>
    </location>
</feature>
<accession>A0ABV5UND1</accession>
<proteinExistence type="predicted"/>
<feature type="transmembrane region" description="Helical" evidence="1">
    <location>
        <begin position="201"/>
        <end position="220"/>
    </location>
</feature>
<feature type="transmembrane region" description="Helical" evidence="1">
    <location>
        <begin position="125"/>
        <end position="152"/>
    </location>
</feature>
<gene>
    <name evidence="2" type="ORF">ACFFPI_04410</name>
</gene>
<organism evidence="2 3">
    <name type="scientific">Arthrobacter methylotrophus</name>
    <dbReference type="NCBI Taxonomy" id="121291"/>
    <lineage>
        <taxon>Bacteria</taxon>
        <taxon>Bacillati</taxon>
        <taxon>Actinomycetota</taxon>
        <taxon>Actinomycetes</taxon>
        <taxon>Micrococcales</taxon>
        <taxon>Micrococcaceae</taxon>
        <taxon>Arthrobacter</taxon>
    </lineage>
</organism>
<feature type="transmembrane region" description="Helical" evidence="1">
    <location>
        <begin position="78"/>
        <end position="104"/>
    </location>
</feature>
<comment type="caution">
    <text evidence="2">The sequence shown here is derived from an EMBL/GenBank/DDBJ whole genome shotgun (WGS) entry which is preliminary data.</text>
</comment>
<keyword evidence="1" id="KW-0472">Membrane</keyword>
<keyword evidence="3" id="KW-1185">Reference proteome</keyword>